<proteinExistence type="inferred from homology"/>
<feature type="compositionally biased region" description="Basic and acidic residues" evidence="12">
    <location>
        <begin position="491"/>
        <end position="512"/>
    </location>
</feature>
<keyword evidence="8" id="KW-0418">Kinase</keyword>
<dbReference type="NCBIfam" id="TIGR00229">
    <property type="entry name" value="sensory_box"/>
    <property type="match status" value="1"/>
</dbReference>
<dbReference type="SMART" id="SM00388">
    <property type="entry name" value="HisKA"/>
    <property type="match status" value="1"/>
</dbReference>
<sequence>MCSQDKFEKTLLCKVSKPPKHLVEACAEMYNRVYMANAALMEEYRIYQRWGQDWRSSGKTRDWNNMVIMIPPVAQAATVAVAEESGDPLLIGAACQPLPILDAPDMLKQLELQRKTAAMQRLLLALKRAGEHSKLRKNMEEEYHDLAPEMIQVALERGAPGTLEGHLWRRRTDRGDLDREVAATVPDDAIRAMEVLLSSTAPETIRALAWFVLCCIYASLRFDDAKHVNPARLDVANLEEVMYGVWWQTKTDRSRRGVKFAVPNISPSGTGWLELGYAAFKSLYLPDNSNRDIWTFNHKITGKIKKRRFEDARNLTPNNMLNRIMVAERVPMNYTWTPSKPSREPGKDQGAHLALHEGDRAAKNGRYGGRSIGNYSARALESMDYEADQRVALVDYDSDQEDTQMQYYLAITKSHQLMTAKYHAEGLGKPTGARARLDKIALTDKGIRAAAPYVFKAMLKDQLEIWSAAPSEARTDFKLDHAYQPTGQKRTRADCKGWRSADRRRGRMEQRLAKLQSESIAARTTSPTVPHHGGTPPPRPKPTKGPANGAAGAAKPARAPDGKGKAAQRFEHPCTKCGKAGHPAFWCKWTGAPDYLSKEAPSEFMSAGAPAMSSEESKANVGTSSSCLSVLWKIIPQDASGDLALTPFTSKLCNWCSVICIIVAVWAHCFCDYADTRAAIKDEDPSMVWFLQLAATLALAGLFYEISVATVVELTDLRAVFQEDLMFRRRLRLNRKMIFVLSFLTTIYHLMAFDIQYVHKGWLAEYHGGYQVVYSLRYIEWTCCAPIVLSISGQLEHAPDGTPRNGLIPSSLLTGIYCIISWQGLVVKDFWAGWALITWAFVSYFVASVEQLAFAWHLRGKGRMGLLRASLLFYLVIVIGIYGIVFLLPIPGWISATFENKFYCIGDVSFKLLTSMMLLASNDLSNLGEMRHRTETIVDDFAFLMETASVPIFGVDPQGCINQWNKKSADLTGLPKASALGMPLIKLLTSARRVELEAMLRKVLAGEEPDTLEISLHPLDVEECTSKGLQMKKAMLVLSAAPMMNKVGILTGVTFMGYDLTEIAAFQEAEVRKNRFMAVVSHELRSPLHGIIGLVESLCNSEKDEVRAKKMRMVTNCATRLLDLVVNIMEMASSLDAQKSGTASKQLCQDPVELPKILDEIVTLIKSSTDKRGKSLVKPDVELINNVKAMPIIEADAYKCTQVFYNIITNACKFTMKGTVTVSSQVDSDNKWVEVSITDSGIGVASASLERIFEPFEQEDSSDGRCQEGIGLGLSIAKEVVERHGGRISVESELGVGTTFLVRLPVVMAADTRPSRTQTKELDTQVPEVLQVSVPKKVARSPSYTPTANEDPSRRPFVLSVDDDIVNQTVIQDVLKDKYDIHMVMDGHEALEYIQTCKVLPDVVLLDVMMPGISGIEVCRTVRQKLQTSEIMLPILMISASVMGTAMVDAFEAGCNDFVTKPLQKQILMARIQSALNIKMQHEKEVPSLALEPPKSAESLGLSTESLN</sequence>
<dbReference type="SUPFAM" id="SSF47384">
    <property type="entry name" value="Homodimeric domain of signal transducing histidine kinase"/>
    <property type="match status" value="1"/>
</dbReference>
<feature type="transmembrane region" description="Helical" evidence="13">
    <location>
        <begin position="871"/>
        <end position="894"/>
    </location>
</feature>
<dbReference type="PANTHER" id="PTHR43047:SF72">
    <property type="entry name" value="OSMOSENSING HISTIDINE PROTEIN KINASE SLN1"/>
    <property type="match status" value="1"/>
</dbReference>
<keyword evidence="7 13" id="KW-0812">Transmembrane</keyword>
<dbReference type="PROSITE" id="PS50109">
    <property type="entry name" value="HIS_KIN"/>
    <property type="match status" value="1"/>
</dbReference>
<dbReference type="SMART" id="SM00448">
    <property type="entry name" value="REC"/>
    <property type="match status" value="1"/>
</dbReference>
<evidence type="ECO:0000313" key="17">
    <source>
        <dbReference type="EMBL" id="CAE8611188.1"/>
    </source>
</evidence>
<dbReference type="Gene3D" id="3.30.565.10">
    <property type="entry name" value="Histidine kinase-like ATPase, C-terminal domain"/>
    <property type="match status" value="1"/>
</dbReference>
<dbReference type="SUPFAM" id="SSF55874">
    <property type="entry name" value="ATPase domain of HSP90 chaperone/DNA topoisomerase II/histidine kinase"/>
    <property type="match status" value="1"/>
</dbReference>
<evidence type="ECO:0000256" key="8">
    <source>
        <dbReference type="ARBA" id="ARBA00022777"/>
    </source>
</evidence>
<comment type="similarity">
    <text evidence="3">Belongs to the archaeal/bacterial/fungal opsin family.</text>
</comment>
<evidence type="ECO:0000256" key="5">
    <source>
        <dbReference type="ARBA" id="ARBA00022553"/>
    </source>
</evidence>
<dbReference type="Pfam" id="PF01036">
    <property type="entry name" value="Bac_rhodopsin"/>
    <property type="match status" value="1"/>
</dbReference>
<dbReference type="SUPFAM" id="SSF52172">
    <property type="entry name" value="CheY-like"/>
    <property type="match status" value="1"/>
</dbReference>
<dbReference type="InterPro" id="IPR000014">
    <property type="entry name" value="PAS"/>
</dbReference>
<feature type="domain" description="Response regulatory" evidence="15">
    <location>
        <begin position="1357"/>
        <end position="1476"/>
    </location>
</feature>
<feature type="domain" description="PAS" evidence="16">
    <location>
        <begin position="937"/>
        <end position="1007"/>
    </location>
</feature>
<feature type="transmembrane region" description="Helical" evidence="13">
    <location>
        <begin position="778"/>
        <end position="795"/>
    </location>
</feature>
<evidence type="ECO:0000259" key="14">
    <source>
        <dbReference type="PROSITE" id="PS50109"/>
    </source>
</evidence>
<evidence type="ECO:0000256" key="3">
    <source>
        <dbReference type="ARBA" id="ARBA00008130"/>
    </source>
</evidence>
<evidence type="ECO:0000256" key="7">
    <source>
        <dbReference type="ARBA" id="ARBA00022692"/>
    </source>
</evidence>
<protein>
    <recommendedName>
        <fullName evidence="4">histidine kinase</fullName>
        <ecNumber evidence="4">2.7.13.3</ecNumber>
    </recommendedName>
</protein>
<dbReference type="InterPro" id="IPR035965">
    <property type="entry name" value="PAS-like_dom_sf"/>
</dbReference>
<dbReference type="CDD" id="cd16922">
    <property type="entry name" value="HATPase_EvgS-ArcB-TorS-like"/>
    <property type="match status" value="1"/>
</dbReference>
<dbReference type="InterPro" id="IPR036890">
    <property type="entry name" value="HATPase_C_sf"/>
</dbReference>
<dbReference type="PANTHER" id="PTHR43047">
    <property type="entry name" value="TWO-COMPONENT HISTIDINE PROTEIN KINASE"/>
    <property type="match status" value="1"/>
</dbReference>
<keyword evidence="5 11" id="KW-0597">Phosphoprotein</keyword>
<dbReference type="InterPro" id="IPR013767">
    <property type="entry name" value="PAS_fold"/>
</dbReference>
<dbReference type="GO" id="GO:0000155">
    <property type="term" value="F:phosphorelay sensor kinase activity"/>
    <property type="evidence" value="ECO:0007669"/>
    <property type="project" value="InterPro"/>
</dbReference>
<feature type="region of interest" description="Disordered" evidence="12">
    <location>
        <begin position="1487"/>
        <end position="1508"/>
    </location>
</feature>
<feature type="modified residue" description="4-aspartylphosphate" evidence="11">
    <location>
        <position position="1407"/>
    </location>
</feature>
<feature type="domain" description="Histidine kinase" evidence="14">
    <location>
        <begin position="1079"/>
        <end position="1308"/>
    </location>
</feature>
<keyword evidence="18" id="KW-1185">Reference proteome</keyword>
<dbReference type="Proteomes" id="UP000654075">
    <property type="component" value="Unassembled WGS sequence"/>
</dbReference>
<dbReference type="EMBL" id="CAJNNV010024953">
    <property type="protein sequence ID" value="CAE8611188.1"/>
    <property type="molecule type" value="Genomic_DNA"/>
</dbReference>
<evidence type="ECO:0000256" key="12">
    <source>
        <dbReference type="SAM" id="MobiDB-lite"/>
    </source>
</evidence>
<comment type="catalytic activity">
    <reaction evidence="1">
        <text>ATP + protein L-histidine = ADP + protein N-phospho-L-histidine.</text>
        <dbReference type="EC" id="2.7.13.3"/>
    </reaction>
</comment>
<evidence type="ECO:0000259" key="16">
    <source>
        <dbReference type="PROSITE" id="PS50112"/>
    </source>
</evidence>
<organism evidence="17 18">
    <name type="scientific">Polarella glacialis</name>
    <name type="common">Dinoflagellate</name>
    <dbReference type="NCBI Taxonomy" id="89957"/>
    <lineage>
        <taxon>Eukaryota</taxon>
        <taxon>Sar</taxon>
        <taxon>Alveolata</taxon>
        <taxon>Dinophyceae</taxon>
        <taxon>Suessiales</taxon>
        <taxon>Suessiaceae</taxon>
        <taxon>Polarella</taxon>
    </lineage>
</organism>
<evidence type="ECO:0000256" key="10">
    <source>
        <dbReference type="ARBA" id="ARBA00023136"/>
    </source>
</evidence>
<dbReference type="InterPro" id="IPR003594">
    <property type="entry name" value="HATPase_dom"/>
</dbReference>
<keyword evidence="6" id="KW-0808">Transferase</keyword>
<dbReference type="Gene3D" id="3.30.450.20">
    <property type="entry name" value="PAS domain"/>
    <property type="match status" value="1"/>
</dbReference>
<dbReference type="GO" id="GO:0009927">
    <property type="term" value="F:histidine phosphotransfer kinase activity"/>
    <property type="evidence" value="ECO:0007669"/>
    <property type="project" value="TreeGrafter"/>
</dbReference>
<evidence type="ECO:0000256" key="4">
    <source>
        <dbReference type="ARBA" id="ARBA00012438"/>
    </source>
</evidence>
<evidence type="ECO:0000256" key="13">
    <source>
        <dbReference type="SAM" id="Phobius"/>
    </source>
</evidence>
<feature type="compositionally biased region" description="Low complexity" evidence="12">
    <location>
        <begin position="544"/>
        <end position="557"/>
    </location>
</feature>
<dbReference type="InterPro" id="IPR003661">
    <property type="entry name" value="HisK_dim/P_dom"/>
</dbReference>
<dbReference type="SMART" id="SM00387">
    <property type="entry name" value="HATPase_c"/>
    <property type="match status" value="1"/>
</dbReference>
<dbReference type="InterPro" id="IPR036097">
    <property type="entry name" value="HisK_dim/P_sf"/>
</dbReference>
<evidence type="ECO:0000256" key="11">
    <source>
        <dbReference type="PROSITE-ProRule" id="PRU00169"/>
    </source>
</evidence>
<dbReference type="CDD" id="cd00082">
    <property type="entry name" value="HisKA"/>
    <property type="match status" value="1"/>
</dbReference>
<accession>A0A813FLD5</accession>
<dbReference type="PROSITE" id="PS50112">
    <property type="entry name" value="PAS"/>
    <property type="match status" value="1"/>
</dbReference>
<feature type="transmembrane region" description="Helical" evidence="13">
    <location>
        <begin position="689"/>
        <end position="717"/>
    </location>
</feature>
<dbReference type="Gene3D" id="1.10.287.130">
    <property type="match status" value="1"/>
</dbReference>
<dbReference type="Pfam" id="PF00072">
    <property type="entry name" value="Response_reg"/>
    <property type="match status" value="1"/>
</dbReference>
<dbReference type="OrthoDB" id="60033at2759"/>
<dbReference type="GO" id="GO:0006355">
    <property type="term" value="P:regulation of DNA-templated transcription"/>
    <property type="evidence" value="ECO:0007669"/>
    <property type="project" value="InterPro"/>
</dbReference>
<comment type="subcellular location">
    <subcellularLocation>
        <location evidence="2">Membrane</location>
        <topology evidence="2">Multi-pass membrane protein</topology>
    </subcellularLocation>
</comment>
<feature type="compositionally biased region" description="Low complexity" evidence="12">
    <location>
        <begin position="524"/>
        <end position="534"/>
    </location>
</feature>
<name>A0A813FLD5_POLGL</name>
<evidence type="ECO:0000313" key="18">
    <source>
        <dbReference type="Proteomes" id="UP000654075"/>
    </source>
</evidence>
<comment type="caution">
    <text evidence="17">The sequence shown here is derived from an EMBL/GenBank/DDBJ whole genome shotgun (WGS) entry which is preliminary data.</text>
</comment>
<feature type="transmembrane region" description="Helical" evidence="13">
    <location>
        <begin position="738"/>
        <end position="758"/>
    </location>
</feature>
<dbReference type="InterPro" id="IPR011006">
    <property type="entry name" value="CheY-like_superfamily"/>
</dbReference>
<evidence type="ECO:0000256" key="1">
    <source>
        <dbReference type="ARBA" id="ARBA00000085"/>
    </source>
</evidence>
<dbReference type="InterPro" id="IPR001425">
    <property type="entry name" value="Arc/bac/fun_rhodopsins"/>
</dbReference>
<dbReference type="FunFam" id="3.30.565.10:FF:000006">
    <property type="entry name" value="Sensor histidine kinase WalK"/>
    <property type="match status" value="1"/>
</dbReference>
<dbReference type="EC" id="2.7.13.3" evidence="4"/>
<dbReference type="InterPro" id="IPR004358">
    <property type="entry name" value="Sig_transdc_His_kin-like_C"/>
</dbReference>
<feature type="transmembrane region" description="Helical" evidence="13">
    <location>
        <begin position="831"/>
        <end position="850"/>
    </location>
</feature>
<evidence type="ECO:0000256" key="9">
    <source>
        <dbReference type="ARBA" id="ARBA00022989"/>
    </source>
</evidence>
<keyword evidence="9 13" id="KW-1133">Transmembrane helix</keyword>
<dbReference type="Gene3D" id="3.40.50.2300">
    <property type="match status" value="1"/>
</dbReference>
<dbReference type="Pfam" id="PF00989">
    <property type="entry name" value="PAS"/>
    <property type="match status" value="1"/>
</dbReference>
<evidence type="ECO:0000259" key="15">
    <source>
        <dbReference type="PROSITE" id="PS50110"/>
    </source>
</evidence>
<feature type="transmembrane region" description="Helical" evidence="13">
    <location>
        <begin position="807"/>
        <end position="825"/>
    </location>
</feature>
<evidence type="ECO:0000256" key="2">
    <source>
        <dbReference type="ARBA" id="ARBA00004141"/>
    </source>
</evidence>
<feature type="region of interest" description="Disordered" evidence="12">
    <location>
        <begin position="484"/>
        <end position="566"/>
    </location>
</feature>
<dbReference type="InterPro" id="IPR005467">
    <property type="entry name" value="His_kinase_dom"/>
</dbReference>
<dbReference type="PRINTS" id="PR00344">
    <property type="entry name" value="BCTRLSENSOR"/>
</dbReference>
<reference evidence="17" key="1">
    <citation type="submission" date="2021-02" db="EMBL/GenBank/DDBJ databases">
        <authorList>
            <person name="Dougan E. K."/>
            <person name="Rhodes N."/>
            <person name="Thang M."/>
            <person name="Chan C."/>
        </authorList>
    </citation>
    <scope>NUCLEOTIDE SEQUENCE</scope>
</reference>
<dbReference type="InterPro" id="IPR001789">
    <property type="entry name" value="Sig_transdc_resp-reg_receiver"/>
</dbReference>
<dbReference type="Gene3D" id="1.20.1070.10">
    <property type="entry name" value="Rhodopsin 7-helix transmembrane proteins"/>
    <property type="match status" value="1"/>
</dbReference>
<dbReference type="PROSITE" id="PS50110">
    <property type="entry name" value="RESPONSE_REGULATORY"/>
    <property type="match status" value="1"/>
</dbReference>
<dbReference type="CDD" id="cd17574">
    <property type="entry name" value="REC_OmpR"/>
    <property type="match status" value="1"/>
</dbReference>
<dbReference type="Pfam" id="PF02518">
    <property type="entry name" value="HATPase_c"/>
    <property type="match status" value="1"/>
</dbReference>
<dbReference type="SMART" id="SM00091">
    <property type="entry name" value="PAS"/>
    <property type="match status" value="1"/>
</dbReference>
<keyword evidence="10 13" id="KW-0472">Membrane</keyword>
<dbReference type="Pfam" id="PF00512">
    <property type="entry name" value="HisKA"/>
    <property type="match status" value="1"/>
</dbReference>
<dbReference type="CDD" id="cd00130">
    <property type="entry name" value="PAS"/>
    <property type="match status" value="1"/>
</dbReference>
<dbReference type="SUPFAM" id="SSF55785">
    <property type="entry name" value="PYP-like sensor domain (PAS domain)"/>
    <property type="match status" value="1"/>
</dbReference>
<gene>
    <name evidence="17" type="ORF">PGLA1383_LOCUS28995</name>
</gene>
<dbReference type="GO" id="GO:0005886">
    <property type="term" value="C:plasma membrane"/>
    <property type="evidence" value="ECO:0007669"/>
    <property type="project" value="TreeGrafter"/>
</dbReference>
<dbReference type="SUPFAM" id="SSF81321">
    <property type="entry name" value="Family A G protein-coupled receptor-like"/>
    <property type="match status" value="1"/>
</dbReference>
<evidence type="ECO:0000256" key="6">
    <source>
        <dbReference type="ARBA" id="ARBA00022679"/>
    </source>
</evidence>